<proteinExistence type="predicted"/>
<dbReference type="SUPFAM" id="SSF52794">
    <property type="entry name" value="PTS system IIB component-like"/>
    <property type="match status" value="1"/>
</dbReference>
<organism evidence="17 18">
    <name type="scientific">Brevibacterium spongiae</name>
    <dbReference type="NCBI Taxonomy" id="2909672"/>
    <lineage>
        <taxon>Bacteria</taxon>
        <taxon>Bacillati</taxon>
        <taxon>Actinomycetota</taxon>
        <taxon>Actinomycetes</taxon>
        <taxon>Micrococcales</taxon>
        <taxon>Brevibacteriaceae</taxon>
        <taxon>Brevibacterium</taxon>
    </lineage>
</organism>
<comment type="subcellular location">
    <subcellularLocation>
        <location evidence="1">Cell inner membrane</location>
        <topology evidence="1">Multi-pass membrane protein</topology>
    </subcellularLocation>
</comment>
<protein>
    <submittedName>
        <fullName evidence="17">Fructose-specific PTS transporter subunit EIIC</fullName>
    </submittedName>
</protein>
<dbReference type="Gene3D" id="3.40.930.10">
    <property type="entry name" value="Mannitol-specific EII, Chain A"/>
    <property type="match status" value="1"/>
</dbReference>
<dbReference type="InterPro" id="IPR013011">
    <property type="entry name" value="PTS_EIIB_2"/>
</dbReference>
<dbReference type="PANTHER" id="PTHR30505:SF0">
    <property type="entry name" value="FRUCTOSE-LIKE PTS SYSTEM EIIBC COMPONENT-RELATED"/>
    <property type="match status" value="1"/>
</dbReference>
<feature type="region of interest" description="Disordered" evidence="12">
    <location>
        <begin position="152"/>
        <end position="189"/>
    </location>
</feature>
<feature type="domain" description="PTS EIIC type-2" evidence="16">
    <location>
        <begin position="326"/>
        <end position="688"/>
    </location>
</feature>
<reference evidence="17" key="1">
    <citation type="submission" date="2022-03" db="EMBL/GenBank/DDBJ databases">
        <title>Brevibacterium spongiae sp. nov., isolated from marine sponge.</title>
        <authorList>
            <person name="Li Z."/>
            <person name="Zhang M."/>
        </authorList>
    </citation>
    <scope>NUCLEOTIDE SEQUENCE</scope>
    <source>
        <strain evidence="17">WHS-Z9</strain>
    </source>
</reference>
<keyword evidence="7" id="KW-0598">Phosphotransferase system</keyword>
<keyword evidence="18" id="KW-1185">Reference proteome</keyword>
<dbReference type="InterPro" id="IPR002178">
    <property type="entry name" value="PTS_EIIA_type-2_dom"/>
</dbReference>
<feature type="transmembrane region" description="Helical" evidence="13">
    <location>
        <begin position="619"/>
        <end position="637"/>
    </location>
</feature>
<evidence type="ECO:0000256" key="6">
    <source>
        <dbReference type="ARBA" id="ARBA00022679"/>
    </source>
</evidence>
<dbReference type="Proteomes" id="UP001064879">
    <property type="component" value="Chromosome"/>
</dbReference>
<dbReference type="CDD" id="cd05569">
    <property type="entry name" value="PTS_IIB_fructose"/>
    <property type="match status" value="1"/>
</dbReference>
<dbReference type="RefSeq" id="WP_265417705.1">
    <property type="nucleotide sequence ID" value="NZ_CP093443.1"/>
</dbReference>
<sequence length="756" mass="75657">MTSLITTELVILDADQGTESSAVIRALATAVADQGRASSAEGLAVAAIAREEKTPTGVPGGIAIPHARTEAVTTPSLAMARLNPSVDFGAKDGPADLVFMIAAPDGAGKDHLKLLSKLARSLVKKDFVASLRAAATEQDVVDLVETALGLREAGEETTTTEAAPAAAATDAAAAASADPGTDTATTPTAAEAPRRVVAVTACPTGIAHTYMAADALVQAGSDMGIDVVTETQGSSGTTPIDQSVIDAADAVVFAVDVDVRDKARFAGKPYVQVPVKAGIDDPQGLIRRALAEADAPNGARLAAAHAAEADSSATQSGSRESIGAHLKRVLLTGVSYMIPFVAAGGLLMALGFLLGGFDIPDYAEDIVLGNSLWNLPTEYGDLALGPVGAYLGAVAFQIGNLSMSFLVAALAGYIAYGIADRPGIAPGFTVGAVAVLMGAGFIGGIIGGLLAGYIAQWIGSFAAPRWLRGLMPVVIIPLVASLVSSGLMFMVLGGPISALTKGLDSWLSSMTGTAAVVLGLILGVMMAVDLGGPVNKVAYSFAVAGLAAGSVENPVPWEIMATVMAAGMVPPLAMALATALRPRAFSQAEKENGKAAWLLGAAFISEGAIPFAASDPLRVIPASIVGAGVTGGMTMAFSVTSQAPHGGVFVFFAIDSFLLFLLSVVVGTIISALLVLVLKIVVRKGGAAGLAEAADPKAADTTVTVSTDSTTDSTAGTGAAAVNSRAAGTGATAGTGAADEAQATEPASANADPSRV</sequence>
<keyword evidence="11 13" id="KW-0472">Membrane</keyword>
<gene>
    <name evidence="17" type="ORF">L1F31_13015</name>
</gene>
<feature type="transmembrane region" description="Helical" evidence="13">
    <location>
        <begin position="389"/>
        <end position="416"/>
    </location>
</feature>
<evidence type="ECO:0000256" key="13">
    <source>
        <dbReference type="SAM" id="Phobius"/>
    </source>
</evidence>
<dbReference type="NCBIfam" id="TIGR01427">
    <property type="entry name" value="PTS_IIC_fructo"/>
    <property type="match status" value="1"/>
</dbReference>
<dbReference type="PROSITE" id="PS51094">
    <property type="entry name" value="PTS_EIIA_TYPE_2"/>
    <property type="match status" value="1"/>
</dbReference>
<dbReference type="NCBIfam" id="TIGR00829">
    <property type="entry name" value="FRU"/>
    <property type="match status" value="1"/>
</dbReference>
<dbReference type="InterPro" id="IPR003353">
    <property type="entry name" value="PTS_IIB_fruc"/>
</dbReference>
<dbReference type="InterPro" id="IPR036095">
    <property type="entry name" value="PTS_EIIB-like_sf"/>
</dbReference>
<name>A0ABY5SKP3_9MICO</name>
<dbReference type="InterPro" id="IPR006327">
    <property type="entry name" value="PTS_IIC_fruc"/>
</dbReference>
<dbReference type="Pfam" id="PF02302">
    <property type="entry name" value="PTS_IIB"/>
    <property type="match status" value="1"/>
</dbReference>
<evidence type="ECO:0000256" key="9">
    <source>
        <dbReference type="ARBA" id="ARBA00022777"/>
    </source>
</evidence>
<dbReference type="InterPro" id="IPR003501">
    <property type="entry name" value="PTS_EIIB_2/3"/>
</dbReference>
<evidence type="ECO:0000256" key="4">
    <source>
        <dbReference type="ARBA" id="ARBA00022553"/>
    </source>
</evidence>
<feature type="region of interest" description="Disordered" evidence="12">
    <location>
        <begin position="701"/>
        <end position="756"/>
    </location>
</feature>
<keyword evidence="9" id="KW-0418">Kinase</keyword>
<feature type="transmembrane region" description="Helical" evidence="13">
    <location>
        <begin position="559"/>
        <end position="580"/>
    </location>
</feature>
<evidence type="ECO:0000256" key="1">
    <source>
        <dbReference type="ARBA" id="ARBA00004429"/>
    </source>
</evidence>
<feature type="transmembrane region" description="Helical" evidence="13">
    <location>
        <begin position="329"/>
        <end position="354"/>
    </location>
</feature>
<feature type="transmembrane region" description="Helical" evidence="13">
    <location>
        <begin position="474"/>
        <end position="494"/>
    </location>
</feature>
<feature type="transmembrane region" description="Helical" evidence="13">
    <location>
        <begin position="428"/>
        <end position="454"/>
    </location>
</feature>
<dbReference type="CDD" id="cd00211">
    <property type="entry name" value="PTS_IIA_fru"/>
    <property type="match status" value="1"/>
</dbReference>
<keyword evidence="8 13" id="KW-0812">Transmembrane</keyword>
<dbReference type="Pfam" id="PF02378">
    <property type="entry name" value="PTS_EIIC"/>
    <property type="match status" value="1"/>
</dbReference>
<evidence type="ECO:0000256" key="11">
    <source>
        <dbReference type="ARBA" id="ARBA00023136"/>
    </source>
</evidence>
<accession>A0ABY5SKP3</accession>
<feature type="domain" description="PTS EIIB type-2" evidence="15">
    <location>
        <begin position="196"/>
        <end position="291"/>
    </location>
</feature>
<evidence type="ECO:0000259" key="16">
    <source>
        <dbReference type="PROSITE" id="PS51104"/>
    </source>
</evidence>
<dbReference type="NCBIfam" id="TIGR00848">
    <property type="entry name" value="fruA"/>
    <property type="match status" value="1"/>
</dbReference>
<evidence type="ECO:0000313" key="17">
    <source>
        <dbReference type="EMBL" id="UVI35032.1"/>
    </source>
</evidence>
<feature type="domain" description="PTS EIIA type-2" evidence="14">
    <location>
        <begin position="3"/>
        <end position="147"/>
    </location>
</feature>
<feature type="transmembrane region" description="Helical" evidence="13">
    <location>
        <begin position="506"/>
        <end position="528"/>
    </location>
</feature>
<evidence type="ECO:0000256" key="8">
    <source>
        <dbReference type="ARBA" id="ARBA00022692"/>
    </source>
</evidence>
<evidence type="ECO:0000256" key="12">
    <source>
        <dbReference type="SAM" id="MobiDB-lite"/>
    </source>
</evidence>
<dbReference type="Pfam" id="PF00359">
    <property type="entry name" value="PTS_EIIA_2"/>
    <property type="match status" value="1"/>
</dbReference>
<dbReference type="PROSITE" id="PS51104">
    <property type="entry name" value="PTS_EIIC_TYPE_2"/>
    <property type="match status" value="1"/>
</dbReference>
<evidence type="ECO:0000256" key="7">
    <source>
        <dbReference type="ARBA" id="ARBA00022683"/>
    </source>
</evidence>
<evidence type="ECO:0000256" key="5">
    <source>
        <dbReference type="ARBA" id="ARBA00022597"/>
    </source>
</evidence>
<dbReference type="InterPro" id="IPR050864">
    <property type="entry name" value="Bacterial_PTS_Sugar_Transport"/>
</dbReference>
<keyword evidence="5" id="KW-0762">Sugar transport</keyword>
<dbReference type="PROSITE" id="PS51099">
    <property type="entry name" value="PTS_EIIB_TYPE_2"/>
    <property type="match status" value="1"/>
</dbReference>
<evidence type="ECO:0000256" key="2">
    <source>
        <dbReference type="ARBA" id="ARBA00022448"/>
    </source>
</evidence>
<feature type="transmembrane region" description="Helical" evidence="13">
    <location>
        <begin position="649"/>
        <end position="678"/>
    </location>
</feature>
<evidence type="ECO:0000259" key="15">
    <source>
        <dbReference type="PROSITE" id="PS51099"/>
    </source>
</evidence>
<dbReference type="SUPFAM" id="SSF55804">
    <property type="entry name" value="Phoshotransferase/anion transport protein"/>
    <property type="match status" value="1"/>
</dbReference>
<evidence type="ECO:0000256" key="3">
    <source>
        <dbReference type="ARBA" id="ARBA00022475"/>
    </source>
</evidence>
<keyword evidence="3" id="KW-1003">Cell membrane</keyword>
<evidence type="ECO:0000259" key="14">
    <source>
        <dbReference type="PROSITE" id="PS51094"/>
    </source>
</evidence>
<feature type="compositionally biased region" description="Low complexity" evidence="12">
    <location>
        <begin position="701"/>
        <end position="744"/>
    </location>
</feature>
<dbReference type="Gene3D" id="3.40.50.2300">
    <property type="match status" value="1"/>
</dbReference>
<keyword evidence="10 13" id="KW-1133">Transmembrane helix</keyword>
<feature type="compositionally biased region" description="Low complexity" evidence="12">
    <location>
        <begin position="156"/>
        <end position="189"/>
    </location>
</feature>
<dbReference type="InterPro" id="IPR016152">
    <property type="entry name" value="PTrfase/Anion_transptr"/>
</dbReference>
<dbReference type="PANTHER" id="PTHR30505">
    <property type="entry name" value="FRUCTOSE-LIKE PERMEASE"/>
    <property type="match status" value="1"/>
</dbReference>
<evidence type="ECO:0000256" key="10">
    <source>
        <dbReference type="ARBA" id="ARBA00022989"/>
    </source>
</evidence>
<keyword evidence="2" id="KW-0813">Transport</keyword>
<dbReference type="InterPro" id="IPR004715">
    <property type="entry name" value="PTS_IIA_fruc"/>
</dbReference>
<dbReference type="InterPro" id="IPR013014">
    <property type="entry name" value="PTS_EIIC_2"/>
</dbReference>
<dbReference type="InterPro" id="IPR003352">
    <property type="entry name" value="PTS_EIIC"/>
</dbReference>
<evidence type="ECO:0000313" key="18">
    <source>
        <dbReference type="Proteomes" id="UP001064879"/>
    </source>
</evidence>
<keyword evidence="4" id="KW-0597">Phosphoprotein</keyword>
<dbReference type="EMBL" id="CP093443">
    <property type="protein sequence ID" value="UVI35032.1"/>
    <property type="molecule type" value="Genomic_DNA"/>
</dbReference>
<keyword evidence="6" id="KW-0808">Transferase</keyword>